<comment type="caution">
    <text evidence="1">The sequence shown here is derived from an EMBL/GenBank/DDBJ whole genome shotgun (WGS) entry which is preliminary data.</text>
</comment>
<accession>A0A495JUH3</accession>
<dbReference type="Proteomes" id="UP000277671">
    <property type="component" value="Unassembled WGS sequence"/>
</dbReference>
<evidence type="ECO:0000313" key="1">
    <source>
        <dbReference type="EMBL" id="RKR92660.1"/>
    </source>
</evidence>
<dbReference type="RefSeq" id="WP_121160618.1">
    <property type="nucleotide sequence ID" value="NZ_RBKT01000001.1"/>
</dbReference>
<protein>
    <submittedName>
        <fullName evidence="1">Uncharacterized protein</fullName>
    </submittedName>
</protein>
<gene>
    <name evidence="1" type="ORF">BDK92_7136</name>
</gene>
<keyword evidence="2" id="KW-1185">Reference proteome</keyword>
<dbReference type="EMBL" id="RBKT01000001">
    <property type="protein sequence ID" value="RKR92660.1"/>
    <property type="molecule type" value="Genomic_DNA"/>
</dbReference>
<evidence type="ECO:0000313" key="2">
    <source>
        <dbReference type="Proteomes" id="UP000277671"/>
    </source>
</evidence>
<reference evidence="1 2" key="1">
    <citation type="submission" date="2018-10" db="EMBL/GenBank/DDBJ databases">
        <title>Sequencing the genomes of 1000 actinobacteria strains.</title>
        <authorList>
            <person name="Klenk H.-P."/>
        </authorList>
    </citation>
    <scope>NUCLEOTIDE SEQUENCE [LARGE SCALE GENOMIC DNA]</scope>
    <source>
        <strain evidence="1 2">DSM 45175</strain>
    </source>
</reference>
<sequence length="110" mass="12664">MITRLAGWWKHGDCAPSAGNEGGLPLWCSDCKVWHDDVDGWQRVTLPYGSPELETHGPDATRAELIDRPGENPPRYQVRYVMGGCDGCAHWYRRQARVSRMHRAYGRRRR</sequence>
<dbReference type="AlphaFoldDB" id="A0A495JUH3"/>
<proteinExistence type="predicted"/>
<organism evidence="1 2">
    <name type="scientific">Micromonospora pisi</name>
    <dbReference type="NCBI Taxonomy" id="589240"/>
    <lineage>
        <taxon>Bacteria</taxon>
        <taxon>Bacillati</taxon>
        <taxon>Actinomycetota</taxon>
        <taxon>Actinomycetes</taxon>
        <taxon>Micromonosporales</taxon>
        <taxon>Micromonosporaceae</taxon>
        <taxon>Micromonospora</taxon>
    </lineage>
</organism>
<name>A0A495JUH3_9ACTN</name>